<dbReference type="InterPro" id="IPR021560">
    <property type="entry name" value="DUF3021"/>
</dbReference>
<reference evidence="2 3" key="1">
    <citation type="journal article" date="2015" name="Genome Announc.">
        <title>Expanding the biotechnology potential of lactobacilli through comparative genomics of 213 strains and associated genera.</title>
        <authorList>
            <person name="Sun Z."/>
            <person name="Harris H.M."/>
            <person name="McCann A."/>
            <person name="Guo C."/>
            <person name="Argimon S."/>
            <person name="Zhang W."/>
            <person name="Yang X."/>
            <person name="Jeffery I.B."/>
            <person name="Cooney J.C."/>
            <person name="Kagawa T.F."/>
            <person name="Liu W."/>
            <person name="Song Y."/>
            <person name="Salvetti E."/>
            <person name="Wrobel A."/>
            <person name="Rasinkangas P."/>
            <person name="Parkhill J."/>
            <person name="Rea M.C."/>
            <person name="O'Sullivan O."/>
            <person name="Ritari J."/>
            <person name="Douillard F.P."/>
            <person name="Paul Ross R."/>
            <person name="Yang R."/>
            <person name="Briner A.E."/>
            <person name="Felis G.E."/>
            <person name="de Vos W.M."/>
            <person name="Barrangou R."/>
            <person name="Klaenhammer T.R."/>
            <person name="Caufield P.W."/>
            <person name="Cui Y."/>
            <person name="Zhang H."/>
            <person name="O'Toole P.W."/>
        </authorList>
    </citation>
    <scope>NUCLEOTIDE SEQUENCE [LARGE SCALE GENOMIC DNA]</scope>
    <source>
        <strain evidence="2 3">DSM 18527</strain>
    </source>
</reference>
<protein>
    <recommendedName>
        <fullName evidence="4">DUF3021 domain-containing protein</fullName>
    </recommendedName>
</protein>
<evidence type="ECO:0000313" key="2">
    <source>
        <dbReference type="EMBL" id="KRM30533.1"/>
    </source>
</evidence>
<keyword evidence="1" id="KW-0812">Transmembrane</keyword>
<dbReference type="OrthoDB" id="2327824at2"/>
<dbReference type="Pfam" id="PF11457">
    <property type="entry name" value="DUF3021"/>
    <property type="match status" value="1"/>
</dbReference>
<sequence length="136" mass="15320">MTHLKHVIHDVLFGIMVGATVYFGALALHFKLFPATAKNAAALLVTAGLIGLLSQLFEIEQFSFTTLFGIHCILTVLIVLGASYLFDWEFLAGSTGRFWLIFILIYAVIWIGWRLYSLMTVQALNVKIRKRNKSNK</sequence>
<dbReference type="RefSeq" id="WP_035450701.1">
    <property type="nucleotide sequence ID" value="NZ_AZGA01000088.1"/>
</dbReference>
<feature type="transmembrane region" description="Helical" evidence="1">
    <location>
        <begin position="40"/>
        <end position="57"/>
    </location>
</feature>
<comment type="caution">
    <text evidence="2">The sequence shown here is derived from an EMBL/GenBank/DDBJ whole genome shotgun (WGS) entry which is preliminary data.</text>
</comment>
<feature type="transmembrane region" description="Helical" evidence="1">
    <location>
        <begin position="7"/>
        <end position="28"/>
    </location>
</feature>
<dbReference type="PATRIC" id="fig|1423734.3.peg.1687"/>
<dbReference type="eggNOG" id="ENOG502ZGHZ">
    <property type="taxonomic scope" value="Bacteria"/>
</dbReference>
<dbReference type="Proteomes" id="UP000051236">
    <property type="component" value="Unassembled WGS sequence"/>
</dbReference>
<dbReference type="EMBL" id="AZGA01000088">
    <property type="protein sequence ID" value="KRM30533.1"/>
    <property type="molecule type" value="Genomic_DNA"/>
</dbReference>
<keyword evidence="3" id="KW-1185">Reference proteome</keyword>
<gene>
    <name evidence="2" type="ORF">FC83_GL001668</name>
</gene>
<feature type="transmembrane region" description="Helical" evidence="1">
    <location>
        <begin position="64"/>
        <end position="86"/>
    </location>
</feature>
<name>X0PNA0_9LACO</name>
<keyword evidence="1" id="KW-1133">Transmembrane helix</keyword>
<proteinExistence type="predicted"/>
<dbReference type="STRING" id="1423734.FC83_GL001668"/>
<accession>X0PNA0</accession>
<evidence type="ECO:0008006" key="4">
    <source>
        <dbReference type="Google" id="ProtNLM"/>
    </source>
</evidence>
<organism evidence="2 3">
    <name type="scientific">Agrilactobacillus composti DSM 18527 = JCM 14202</name>
    <dbReference type="NCBI Taxonomy" id="1423734"/>
    <lineage>
        <taxon>Bacteria</taxon>
        <taxon>Bacillati</taxon>
        <taxon>Bacillota</taxon>
        <taxon>Bacilli</taxon>
        <taxon>Lactobacillales</taxon>
        <taxon>Lactobacillaceae</taxon>
        <taxon>Agrilactobacillus</taxon>
    </lineage>
</organism>
<evidence type="ECO:0000256" key="1">
    <source>
        <dbReference type="SAM" id="Phobius"/>
    </source>
</evidence>
<evidence type="ECO:0000313" key="3">
    <source>
        <dbReference type="Proteomes" id="UP000051236"/>
    </source>
</evidence>
<dbReference type="AlphaFoldDB" id="X0PNA0"/>
<keyword evidence="1" id="KW-0472">Membrane</keyword>
<feature type="transmembrane region" description="Helical" evidence="1">
    <location>
        <begin position="98"/>
        <end position="126"/>
    </location>
</feature>